<evidence type="ECO:0000256" key="9">
    <source>
        <dbReference type="ARBA" id="ARBA00022741"/>
    </source>
</evidence>
<proteinExistence type="inferred from homology"/>
<comment type="similarity">
    <text evidence="2">Belongs to the CpsD/CapB family.</text>
</comment>
<keyword evidence="21" id="KW-1185">Reference proteome</keyword>
<evidence type="ECO:0000256" key="16">
    <source>
        <dbReference type="SAM" id="Phobius"/>
    </source>
</evidence>
<feature type="domain" description="Tyrosine-protein kinase G-rich" evidence="19">
    <location>
        <begin position="403"/>
        <end position="473"/>
    </location>
</feature>
<dbReference type="InterPro" id="IPR050445">
    <property type="entry name" value="Bact_polysacc_biosynth/exp"/>
</dbReference>
<comment type="caution">
    <text evidence="20">The sequence shown here is derived from an EMBL/GenBank/DDBJ whole genome shotgun (WGS) entry which is preliminary data.</text>
</comment>
<dbReference type="RefSeq" id="WP_188444781.1">
    <property type="nucleotide sequence ID" value="NZ_BMDW01000001.1"/>
</dbReference>
<evidence type="ECO:0000256" key="14">
    <source>
        <dbReference type="ARBA" id="ARBA00023137"/>
    </source>
</evidence>
<keyword evidence="8 16" id="KW-0812">Transmembrane</keyword>
<feature type="domain" description="Polysaccharide chain length determinant N-terminal" evidence="17">
    <location>
        <begin position="42"/>
        <end position="134"/>
    </location>
</feature>
<keyword evidence="12 16" id="KW-1133">Transmembrane helix</keyword>
<organism evidence="20 21">
    <name type="scientific">Sphingomonas psychrolutea</name>
    <dbReference type="NCBI Taxonomy" id="1259676"/>
    <lineage>
        <taxon>Bacteria</taxon>
        <taxon>Pseudomonadati</taxon>
        <taxon>Pseudomonadota</taxon>
        <taxon>Alphaproteobacteria</taxon>
        <taxon>Sphingomonadales</taxon>
        <taxon>Sphingomonadaceae</taxon>
        <taxon>Sphingomonas</taxon>
    </lineage>
</organism>
<feature type="domain" description="AAA" evidence="18">
    <location>
        <begin position="552"/>
        <end position="678"/>
    </location>
</feature>
<dbReference type="EMBL" id="BMDW01000001">
    <property type="protein sequence ID" value="GGA34197.1"/>
    <property type="molecule type" value="Genomic_DNA"/>
</dbReference>
<evidence type="ECO:0000256" key="11">
    <source>
        <dbReference type="ARBA" id="ARBA00022840"/>
    </source>
</evidence>
<evidence type="ECO:0000259" key="18">
    <source>
        <dbReference type="Pfam" id="PF13614"/>
    </source>
</evidence>
<evidence type="ECO:0000313" key="21">
    <source>
        <dbReference type="Proteomes" id="UP000618591"/>
    </source>
</evidence>
<dbReference type="InterPro" id="IPR027417">
    <property type="entry name" value="P-loop_NTPase"/>
</dbReference>
<protein>
    <recommendedName>
        <fullName evidence="4">non-specific protein-tyrosine kinase</fullName>
        <ecNumber evidence="4">2.7.10.2</ecNumber>
    </recommendedName>
</protein>
<keyword evidence="5" id="KW-1003">Cell membrane</keyword>
<dbReference type="Gene3D" id="3.40.50.300">
    <property type="entry name" value="P-loop containing nucleotide triphosphate hydrolases"/>
    <property type="match status" value="1"/>
</dbReference>
<evidence type="ECO:0000256" key="1">
    <source>
        <dbReference type="ARBA" id="ARBA00004429"/>
    </source>
</evidence>
<dbReference type="Pfam" id="PF13614">
    <property type="entry name" value="AAA_31"/>
    <property type="match status" value="1"/>
</dbReference>
<evidence type="ECO:0000256" key="10">
    <source>
        <dbReference type="ARBA" id="ARBA00022777"/>
    </source>
</evidence>
<dbReference type="NCBIfam" id="TIGR01007">
    <property type="entry name" value="eps_fam"/>
    <property type="match status" value="1"/>
</dbReference>
<keyword evidence="6" id="KW-0997">Cell inner membrane</keyword>
<dbReference type="InterPro" id="IPR032807">
    <property type="entry name" value="GNVR"/>
</dbReference>
<dbReference type="SUPFAM" id="SSF52540">
    <property type="entry name" value="P-loop containing nucleoside triphosphate hydrolases"/>
    <property type="match status" value="1"/>
</dbReference>
<keyword evidence="10" id="KW-0418">Kinase</keyword>
<evidence type="ECO:0000256" key="4">
    <source>
        <dbReference type="ARBA" id="ARBA00011903"/>
    </source>
</evidence>
<evidence type="ECO:0000256" key="7">
    <source>
        <dbReference type="ARBA" id="ARBA00022679"/>
    </source>
</evidence>
<dbReference type="Pfam" id="PF13807">
    <property type="entry name" value="GNVR"/>
    <property type="match status" value="1"/>
</dbReference>
<evidence type="ECO:0000256" key="2">
    <source>
        <dbReference type="ARBA" id="ARBA00007316"/>
    </source>
</evidence>
<evidence type="ECO:0000256" key="15">
    <source>
        <dbReference type="ARBA" id="ARBA00051245"/>
    </source>
</evidence>
<dbReference type="EC" id="2.7.10.2" evidence="4"/>
<keyword evidence="7" id="KW-0808">Transferase</keyword>
<sequence length="750" mass="79255">MNKETNEIVAAGAGGQSRGLQHAIAGNLFGAAEASAESTNQITTREALRVLGKWRWLIAGIVGAALIIGIVSTMLTSKRYQATAQVELALQEINLGPGKDGTGAESQVMRDPQFMGTQIGLLRSRDLAERVARSLDGASRAKFAPNAGNPAAQIAAATAAIAGGLRIDVVTGSRLINITYESGDPALAANVANAVADNYIASNLERKYESSAFARKFLEQRLTQTKAALEKSERDLVEYAGREKIVMVGGGADQGGGKDGGESLEGSTLTSLNAALATAQAERIAAEQKYRSEGASAGQSAAITSPAVNSLKSERAKLQVDFQEKLGTFKPDYPEMVALKTRMRELDQQIARAQGEITGSVTNSYAGEYRAALGREQQLRARVAQLTTGVLDLRNRQIQYNILSREVDTNRSLYDGLLQRFKQVSVAGGVGASQVSIVDRALVPGGPFAPNLRNNLLVSLLIGFMIGAGVAFAIEFVDDTIKNPDDVRNRLNLTLLGVVPSVAKGMTMLEALDDPSSAQSEAYLSTRTAIKFTTAGGAPKSLLVTSSQAAEGKSSSCFAIARGFARLGESVLLIDADMRKPSFSVPTGAEGAGLSSLLASTDDLRKHITQTSVPNLFLLPSGPIPPNPVELLGGMRLREVLAEAEGIFDIVIFDSPPVMGLADAPILASVVDASIFVVQAGRIRRPAALRALARLEQAGARVVGGVITKFDLKGASYGYGYGYGYGYSYGQKQIKSVEAGARRQISIEKE</sequence>
<evidence type="ECO:0000256" key="8">
    <source>
        <dbReference type="ARBA" id="ARBA00022692"/>
    </source>
</evidence>
<name>A0ABQ1FYX5_9SPHN</name>
<dbReference type="InterPro" id="IPR003856">
    <property type="entry name" value="LPS_length_determ_N"/>
</dbReference>
<evidence type="ECO:0000256" key="5">
    <source>
        <dbReference type="ARBA" id="ARBA00022475"/>
    </source>
</evidence>
<comment type="subcellular location">
    <subcellularLocation>
        <location evidence="1">Cell inner membrane</location>
        <topology evidence="1">Multi-pass membrane protein</topology>
    </subcellularLocation>
</comment>
<dbReference type="PANTHER" id="PTHR32309:SF13">
    <property type="entry name" value="FERRIC ENTEROBACTIN TRANSPORT PROTEIN FEPE"/>
    <property type="match status" value="1"/>
</dbReference>
<keyword evidence="9" id="KW-0547">Nucleotide-binding</keyword>
<dbReference type="CDD" id="cd05387">
    <property type="entry name" value="BY-kinase"/>
    <property type="match status" value="1"/>
</dbReference>
<evidence type="ECO:0000256" key="12">
    <source>
        <dbReference type="ARBA" id="ARBA00022989"/>
    </source>
</evidence>
<dbReference type="PANTHER" id="PTHR32309">
    <property type="entry name" value="TYROSINE-PROTEIN KINASE"/>
    <property type="match status" value="1"/>
</dbReference>
<evidence type="ECO:0000259" key="19">
    <source>
        <dbReference type="Pfam" id="PF13807"/>
    </source>
</evidence>
<evidence type="ECO:0000256" key="13">
    <source>
        <dbReference type="ARBA" id="ARBA00023136"/>
    </source>
</evidence>
<evidence type="ECO:0000256" key="3">
    <source>
        <dbReference type="ARBA" id="ARBA00008883"/>
    </source>
</evidence>
<evidence type="ECO:0000313" key="20">
    <source>
        <dbReference type="EMBL" id="GGA34197.1"/>
    </source>
</evidence>
<keyword evidence="11" id="KW-0067">ATP-binding</keyword>
<evidence type="ECO:0000256" key="6">
    <source>
        <dbReference type="ARBA" id="ARBA00022519"/>
    </source>
</evidence>
<comment type="similarity">
    <text evidence="3">Belongs to the etk/wzc family.</text>
</comment>
<dbReference type="InterPro" id="IPR025669">
    <property type="entry name" value="AAA_dom"/>
</dbReference>
<keyword evidence="13 16" id="KW-0472">Membrane</keyword>
<dbReference type="Pfam" id="PF02706">
    <property type="entry name" value="Wzz"/>
    <property type="match status" value="1"/>
</dbReference>
<comment type="catalytic activity">
    <reaction evidence="15">
        <text>L-tyrosyl-[protein] + ATP = O-phospho-L-tyrosyl-[protein] + ADP + H(+)</text>
        <dbReference type="Rhea" id="RHEA:10596"/>
        <dbReference type="Rhea" id="RHEA-COMP:10136"/>
        <dbReference type="Rhea" id="RHEA-COMP:20101"/>
        <dbReference type="ChEBI" id="CHEBI:15378"/>
        <dbReference type="ChEBI" id="CHEBI:30616"/>
        <dbReference type="ChEBI" id="CHEBI:46858"/>
        <dbReference type="ChEBI" id="CHEBI:61978"/>
        <dbReference type="ChEBI" id="CHEBI:456216"/>
        <dbReference type="EC" id="2.7.10.2"/>
    </reaction>
</comment>
<dbReference type="InterPro" id="IPR005702">
    <property type="entry name" value="Wzc-like_C"/>
</dbReference>
<dbReference type="Proteomes" id="UP000618591">
    <property type="component" value="Unassembled WGS sequence"/>
</dbReference>
<accession>A0ABQ1FYX5</accession>
<evidence type="ECO:0000259" key="17">
    <source>
        <dbReference type="Pfam" id="PF02706"/>
    </source>
</evidence>
<reference evidence="21" key="1">
    <citation type="journal article" date="2019" name="Int. J. Syst. Evol. Microbiol.">
        <title>The Global Catalogue of Microorganisms (GCM) 10K type strain sequencing project: providing services to taxonomists for standard genome sequencing and annotation.</title>
        <authorList>
            <consortium name="The Broad Institute Genomics Platform"/>
            <consortium name="The Broad Institute Genome Sequencing Center for Infectious Disease"/>
            <person name="Wu L."/>
            <person name="Ma J."/>
        </authorList>
    </citation>
    <scope>NUCLEOTIDE SEQUENCE [LARGE SCALE GENOMIC DNA]</scope>
    <source>
        <strain evidence="21">CGMCC 1.10106</strain>
    </source>
</reference>
<feature type="transmembrane region" description="Helical" evidence="16">
    <location>
        <begin position="54"/>
        <end position="75"/>
    </location>
</feature>
<keyword evidence="14" id="KW-0829">Tyrosine-protein kinase</keyword>
<gene>
    <name evidence="20" type="ORF">GCM10011395_00620</name>
</gene>